<evidence type="ECO:0000313" key="1">
    <source>
        <dbReference type="EMBL" id="KAK5786503.1"/>
    </source>
</evidence>
<proteinExistence type="predicted"/>
<keyword evidence="2" id="KW-1185">Reference proteome</keyword>
<comment type="caution">
    <text evidence="1">The sequence shown here is derived from an EMBL/GenBank/DDBJ whole genome shotgun (WGS) entry which is preliminary data.</text>
</comment>
<dbReference type="Proteomes" id="UP001358586">
    <property type="component" value="Chromosome 11"/>
</dbReference>
<dbReference type="EMBL" id="JARKNE010000011">
    <property type="protein sequence ID" value="KAK5786503.1"/>
    <property type="molecule type" value="Genomic_DNA"/>
</dbReference>
<reference evidence="1 2" key="1">
    <citation type="submission" date="2023-03" db="EMBL/GenBank/DDBJ databases">
        <title>WGS of Gossypium arboreum.</title>
        <authorList>
            <person name="Yu D."/>
        </authorList>
    </citation>
    <scope>NUCLEOTIDE SEQUENCE [LARGE SCALE GENOMIC DNA]</scope>
    <source>
        <tissue evidence="1">Leaf</tissue>
    </source>
</reference>
<evidence type="ECO:0000313" key="2">
    <source>
        <dbReference type="Proteomes" id="UP001358586"/>
    </source>
</evidence>
<sequence length="80" mass="9311">MMKWDMVPDFKTTQERRRDPITPAVKVNFDAAIDDHRKMSWSGIIIRQANRHILNAFTAEATAAIQAISFNLLIIWDFHL</sequence>
<organism evidence="1 2">
    <name type="scientific">Gossypium arboreum</name>
    <name type="common">Tree cotton</name>
    <name type="synonym">Gossypium nanking</name>
    <dbReference type="NCBI Taxonomy" id="29729"/>
    <lineage>
        <taxon>Eukaryota</taxon>
        <taxon>Viridiplantae</taxon>
        <taxon>Streptophyta</taxon>
        <taxon>Embryophyta</taxon>
        <taxon>Tracheophyta</taxon>
        <taxon>Spermatophyta</taxon>
        <taxon>Magnoliopsida</taxon>
        <taxon>eudicotyledons</taxon>
        <taxon>Gunneridae</taxon>
        <taxon>Pentapetalae</taxon>
        <taxon>rosids</taxon>
        <taxon>malvids</taxon>
        <taxon>Malvales</taxon>
        <taxon>Malvaceae</taxon>
        <taxon>Malvoideae</taxon>
        <taxon>Gossypium</taxon>
    </lineage>
</organism>
<accession>A0ABR0N7D4</accession>
<protein>
    <submittedName>
        <fullName evidence="1">Uncharacterized protein</fullName>
    </submittedName>
</protein>
<gene>
    <name evidence="1" type="ORF">PVK06_041140</name>
</gene>
<name>A0ABR0N7D4_GOSAR</name>